<accession>A0A835DLK7</accession>
<organism evidence="1 2">
    <name type="scientific">Tetracentron sinense</name>
    <name type="common">Spur-leaf</name>
    <dbReference type="NCBI Taxonomy" id="13715"/>
    <lineage>
        <taxon>Eukaryota</taxon>
        <taxon>Viridiplantae</taxon>
        <taxon>Streptophyta</taxon>
        <taxon>Embryophyta</taxon>
        <taxon>Tracheophyta</taxon>
        <taxon>Spermatophyta</taxon>
        <taxon>Magnoliopsida</taxon>
        <taxon>Trochodendrales</taxon>
        <taxon>Trochodendraceae</taxon>
        <taxon>Tetracentron</taxon>
    </lineage>
</organism>
<dbReference type="Pfam" id="PF03140">
    <property type="entry name" value="DUF247"/>
    <property type="match status" value="3"/>
</dbReference>
<proteinExistence type="predicted"/>
<reference evidence="1 2" key="1">
    <citation type="submission" date="2020-04" db="EMBL/GenBank/DDBJ databases">
        <title>Plant Genome Project.</title>
        <authorList>
            <person name="Zhang R.-G."/>
        </authorList>
    </citation>
    <scope>NUCLEOTIDE SEQUENCE [LARGE SCALE GENOMIC DNA]</scope>
    <source>
        <strain evidence="1">YNK0</strain>
        <tissue evidence="1">Leaf</tissue>
    </source>
</reference>
<gene>
    <name evidence="1" type="ORF">HHK36_007553</name>
</gene>
<dbReference type="PANTHER" id="PTHR31170">
    <property type="entry name" value="BNAC04G53230D PROTEIN"/>
    <property type="match status" value="1"/>
</dbReference>
<name>A0A835DLK7_TETSI</name>
<dbReference type="InterPro" id="IPR004158">
    <property type="entry name" value="DUF247_pln"/>
</dbReference>
<sequence length="294" mass="33804">MLSQTTPYHVFKDIKEVNKSLAGQMEVMLSETTPLTPECCIYRVPDTIRTASKKAYVPQMVSIGPLHCDKESCKASEKIKLLYLKSFLPALTRQTNLIRLIDAIRSIKEDCRKCYDGDINFKLGEQVNIYITEVDGTYEEQTYEAIRLLEQVSRECYEEDIPPSSNKFVEMMLIDGCFILEVLRREASKVSIDEDDLIFRTNQMFLSIRRDMLLLENQLPRSIPLTLKIEIHTIENIYCAAELHEDGVTFKKNDNASSLFDIAFEGGVFMIPHLQVDETVSKPYCLRAVFGRLF</sequence>
<dbReference type="AlphaFoldDB" id="A0A835DLK7"/>
<keyword evidence="2" id="KW-1185">Reference proteome</keyword>
<comment type="caution">
    <text evidence="1">The sequence shown here is derived from an EMBL/GenBank/DDBJ whole genome shotgun (WGS) entry which is preliminary data.</text>
</comment>
<evidence type="ECO:0000313" key="2">
    <source>
        <dbReference type="Proteomes" id="UP000655225"/>
    </source>
</evidence>
<evidence type="ECO:0000313" key="1">
    <source>
        <dbReference type="EMBL" id="KAF8408403.1"/>
    </source>
</evidence>
<dbReference type="PANTHER" id="PTHR31170:SF17">
    <property type="match status" value="1"/>
</dbReference>
<dbReference type="Proteomes" id="UP000655225">
    <property type="component" value="Unassembled WGS sequence"/>
</dbReference>
<protein>
    <submittedName>
        <fullName evidence="1">Uncharacterized protein</fullName>
    </submittedName>
</protein>
<dbReference type="EMBL" id="JABCRI010000004">
    <property type="protein sequence ID" value="KAF8408403.1"/>
    <property type="molecule type" value="Genomic_DNA"/>
</dbReference>
<dbReference type="OrthoDB" id="1431509at2759"/>